<proteinExistence type="predicted"/>
<dbReference type="GO" id="GO:0003723">
    <property type="term" value="F:RNA binding"/>
    <property type="evidence" value="ECO:0007669"/>
    <property type="project" value="InterPro"/>
</dbReference>
<dbReference type="InterPro" id="IPR016128">
    <property type="entry name" value="Pyosin/cloacin_T_dom"/>
</dbReference>
<keyword evidence="1" id="KW-0175">Coiled coil</keyword>
<feature type="region of interest" description="Disordered" evidence="2">
    <location>
        <begin position="454"/>
        <end position="522"/>
    </location>
</feature>
<evidence type="ECO:0000259" key="4">
    <source>
        <dbReference type="Pfam" id="PF09000"/>
    </source>
</evidence>
<dbReference type="Gene3D" id="3.10.380.10">
    <property type="entry name" value="Colicin E3-like ribonuclease domain"/>
    <property type="match status" value="1"/>
</dbReference>
<dbReference type="GO" id="GO:0016020">
    <property type="term" value="C:membrane"/>
    <property type="evidence" value="ECO:0007669"/>
    <property type="project" value="InterPro"/>
</dbReference>
<dbReference type="AlphaFoldDB" id="D3VLI7"/>
<organism evidence="5 6">
    <name type="scientific">Xenorhabdus nematophila (strain ATCC 19061 / DSM 3370 / CCUG 14189 / LMG 1036 / NCIMB 9965 / AN6)</name>
    <dbReference type="NCBI Taxonomy" id="406817"/>
    <lineage>
        <taxon>Bacteria</taxon>
        <taxon>Pseudomonadati</taxon>
        <taxon>Pseudomonadota</taxon>
        <taxon>Gammaproteobacteria</taxon>
        <taxon>Enterobacterales</taxon>
        <taxon>Morganellaceae</taxon>
        <taxon>Xenorhabdus</taxon>
    </lineage>
</organism>
<dbReference type="InterPro" id="IPR014739">
    <property type="entry name" value="Channel_colicin_N_sf"/>
</dbReference>
<accession>D3VLI7</accession>
<gene>
    <name evidence="5" type="ordered locus">XNC1_3261</name>
</gene>
<sequence>MCPIYGDGTDWSSEKGGYYEKPGDDDRHKNDGNKDRNDSGSSSGGSSSVDLSQYPEAMAIIFPYFAAVPSPIFPINGVLGVTINTGFIDTGLINLGNFINKAKPMANRLAQQAAANISGIARVGVFANPIVGIGIGSLWPGSIATDQEVRDALEKKLKENGGIIKLEHGYIVSTLPVDQVSSVPAKKIRENKKIVAETVVTPVIDEKEQKRKAAITKSRTQIPVIKAEPTNRPNVYSASVVPGMKPMQIKVDNTNQAVPKNISKANPIPNVEIFTSAPVNDTHHAFIDFGEKHDLIYISVSKIPTVAEEKEQIEESKKNKQKWLDNHPLIKAEIELAQAQKELEEVEKLFEEKRDVLNKFLNTSLGRLLISSDNFPYNYHIIENDHSISNGTSHNEISTVSIKNKEDLDNLLKHGGKYFSGSTTTEALYNKLRQELLDTKNEIDNAKNELNIVMENRKKAEDKKKAKEQKAEQEQEKKRKGVQQNGHKYHPAPETEDIKGLGDLEEAAAKTPKQGGGGKRARWFGDKRRKIYEWDSQHGELEGYRASDGKHLGSFDPKTGRQLKSADPKRNIKKYL</sequence>
<dbReference type="Pfam" id="PF03515">
    <property type="entry name" value="Cloacin"/>
    <property type="match status" value="1"/>
</dbReference>
<dbReference type="RefSeq" id="WP_013184935.1">
    <property type="nucleotide sequence ID" value="NC_014228.1"/>
</dbReference>
<dbReference type="InterPro" id="IPR009105">
    <property type="entry name" value="Colicin_E3_ribonuclease"/>
</dbReference>
<reference evidence="5 6" key="1">
    <citation type="journal article" date="2011" name="PLoS ONE">
        <title>The entomopathogenic bacterial endosymbionts xenorhabdus and photorhabdus: convergent lifestyles from divergent genomes.</title>
        <authorList>
            <person name="Chaston J.M."/>
            <person name="Suen G."/>
            <person name="Tucker S.L."/>
            <person name="Andersen A.W."/>
            <person name="Bhasin A."/>
            <person name="Bode E."/>
            <person name="Bode H.B."/>
            <person name="Brachmann A.O."/>
            <person name="Cowles C.E."/>
            <person name="Cowles K.N."/>
            <person name="Darby C."/>
            <person name="de Leon L."/>
            <person name="Drace K."/>
            <person name="Du Z."/>
            <person name="Givaudan A."/>
            <person name="Herbert Tran E.E."/>
            <person name="Jewell K.A."/>
            <person name="Knack J.J."/>
            <person name="Krasomil-Osterfeld K.C."/>
            <person name="Kukor R."/>
            <person name="Lanois A."/>
            <person name="Latreille P."/>
            <person name="Leimgruber N.K."/>
            <person name="Lipke C.M."/>
            <person name="Liu R."/>
            <person name="Lu X."/>
            <person name="Martens E.C."/>
            <person name="Marri P.R."/>
            <person name="Medigue C."/>
            <person name="Menard M.L."/>
            <person name="Miller N.M."/>
            <person name="Morales-Soto N."/>
            <person name="Norton S."/>
            <person name="Ogier J.C."/>
            <person name="Orchard S.S."/>
            <person name="Park D."/>
            <person name="Park Y."/>
            <person name="Qurollo B.A."/>
            <person name="Sugar D.R."/>
            <person name="Richards G.R."/>
            <person name="Rouy Z."/>
            <person name="Slominski B."/>
            <person name="Slominski K."/>
            <person name="Snyder H."/>
            <person name="Tjaden B.C."/>
            <person name="van der Hoeven R."/>
            <person name="Welch R.D."/>
            <person name="Wheeler C."/>
            <person name="Xiang B."/>
            <person name="Barbazuk B."/>
            <person name="Gaudriault S."/>
            <person name="Goodner B."/>
            <person name="Slater S.C."/>
            <person name="Forst S."/>
            <person name="Goldman B.S."/>
            <person name="Goodrich-Blair H."/>
        </authorList>
    </citation>
    <scope>NUCLEOTIDE SEQUENCE [LARGE SCALE GENOMIC DNA]</scope>
    <source>
        <strain evidence="6">ATCC 19061 / DSM 3370 / CCUG 14189 / LMG 1036 / NCIMB 9965 / AN6</strain>
    </source>
</reference>
<evidence type="ECO:0000313" key="5">
    <source>
        <dbReference type="EMBL" id="CBJ91313.1"/>
    </source>
</evidence>
<dbReference type="GO" id="GO:0043022">
    <property type="term" value="F:ribosome binding"/>
    <property type="evidence" value="ECO:0007669"/>
    <property type="project" value="InterPro"/>
</dbReference>
<feature type="region of interest" description="Disordered" evidence="2">
    <location>
        <begin position="1"/>
        <end position="49"/>
    </location>
</feature>
<dbReference type="eggNOG" id="COG1579">
    <property type="taxonomic scope" value="Bacteria"/>
</dbReference>
<dbReference type="Pfam" id="PF09000">
    <property type="entry name" value="Cytotoxic"/>
    <property type="match status" value="1"/>
</dbReference>
<protein>
    <submittedName>
        <fullName evidence="5">Colicin-E6 (Ribonuclease)</fullName>
    </submittedName>
</protein>
<feature type="compositionally biased region" description="Basic and acidic residues" evidence="2">
    <location>
        <begin position="535"/>
        <end position="553"/>
    </location>
</feature>
<keyword evidence="6" id="KW-1185">Reference proteome</keyword>
<feature type="coiled-coil region" evidence="1">
    <location>
        <begin position="306"/>
        <end position="359"/>
    </location>
</feature>
<dbReference type="GO" id="GO:0031640">
    <property type="term" value="P:killing of cells of another organism"/>
    <property type="evidence" value="ECO:0007669"/>
    <property type="project" value="InterPro"/>
</dbReference>
<dbReference type="SUPFAM" id="SSF63840">
    <property type="entry name" value="Ribonuclease domain of colicin E3"/>
    <property type="match status" value="1"/>
</dbReference>
<dbReference type="HOGENOM" id="CLU_518509_0_0_6"/>
<dbReference type="KEGG" id="xne:XNC1_3261"/>
<evidence type="ECO:0000256" key="2">
    <source>
        <dbReference type="SAM" id="MobiDB-lite"/>
    </source>
</evidence>
<dbReference type="GO" id="GO:0050829">
    <property type="term" value="P:defense response to Gram-negative bacterium"/>
    <property type="evidence" value="ECO:0007669"/>
    <property type="project" value="InterPro"/>
</dbReference>
<dbReference type="STRING" id="406817.XNC1_3261"/>
<feature type="compositionally biased region" description="Low complexity" evidence="2">
    <location>
        <begin position="39"/>
        <end position="48"/>
    </location>
</feature>
<dbReference type="GO" id="GO:0016788">
    <property type="term" value="F:hydrolase activity, acting on ester bonds"/>
    <property type="evidence" value="ECO:0007669"/>
    <property type="project" value="InterPro"/>
</dbReference>
<evidence type="ECO:0000313" key="6">
    <source>
        <dbReference type="Proteomes" id="UP000008075"/>
    </source>
</evidence>
<dbReference type="GeneID" id="25361666"/>
<feature type="compositionally biased region" description="Basic and acidic residues" evidence="2">
    <location>
        <begin position="17"/>
        <end position="38"/>
    </location>
</feature>
<dbReference type="Proteomes" id="UP000008075">
    <property type="component" value="Chromosome"/>
</dbReference>
<name>D3VLI7_XENNA</name>
<feature type="compositionally biased region" description="Basic and acidic residues" evidence="2">
    <location>
        <begin position="455"/>
        <end position="477"/>
    </location>
</feature>
<dbReference type="GO" id="GO:0140911">
    <property type="term" value="F:pore-forming activity"/>
    <property type="evidence" value="ECO:0007669"/>
    <property type="project" value="InterPro"/>
</dbReference>
<dbReference type="SUPFAM" id="SSF58096">
    <property type="entry name" value="Colicin Ia, N-terminal domain"/>
    <property type="match status" value="1"/>
</dbReference>
<feature type="domain" description="Colicin E3-like ribonuclease" evidence="4">
    <location>
        <begin position="490"/>
        <end position="573"/>
    </location>
</feature>
<evidence type="ECO:0000259" key="3">
    <source>
        <dbReference type="Pfam" id="PF03515"/>
    </source>
</evidence>
<evidence type="ECO:0000256" key="1">
    <source>
        <dbReference type="SAM" id="Coils"/>
    </source>
</evidence>
<dbReference type="Gene3D" id="1.10.287.620">
    <property type="entry name" value="Helix Hairpins"/>
    <property type="match status" value="1"/>
</dbReference>
<dbReference type="EMBL" id="FN667742">
    <property type="protein sequence ID" value="CBJ91313.1"/>
    <property type="molecule type" value="Genomic_DNA"/>
</dbReference>
<dbReference type="InterPro" id="IPR036725">
    <property type="entry name" value="ColE3_ribonuclease_sf"/>
</dbReference>
<feature type="domain" description="Pyosin/cloacin translocation" evidence="3">
    <location>
        <begin position="7"/>
        <end position="323"/>
    </location>
</feature>
<feature type="compositionally biased region" description="Basic and acidic residues" evidence="2">
    <location>
        <begin position="491"/>
        <end position="502"/>
    </location>
</feature>
<feature type="region of interest" description="Disordered" evidence="2">
    <location>
        <begin position="535"/>
        <end position="576"/>
    </location>
</feature>